<dbReference type="RefSeq" id="WP_091833968.1">
    <property type="nucleotide sequence ID" value="NZ_FNZK01000018.1"/>
</dbReference>
<evidence type="ECO:0000256" key="1">
    <source>
        <dbReference type="ARBA" id="ARBA00023002"/>
    </source>
</evidence>
<dbReference type="Proteomes" id="UP000199662">
    <property type="component" value="Unassembled WGS sequence"/>
</dbReference>
<dbReference type="InterPro" id="IPR011032">
    <property type="entry name" value="GroES-like_sf"/>
</dbReference>
<dbReference type="EMBL" id="FNZK01000018">
    <property type="protein sequence ID" value="SEJ82417.1"/>
    <property type="molecule type" value="Genomic_DNA"/>
</dbReference>
<feature type="domain" description="Alcohol dehydrogenase-like N-terminal" evidence="3">
    <location>
        <begin position="25"/>
        <end position="126"/>
    </location>
</feature>
<dbReference type="STRING" id="84035.SAMN05660742_11873"/>
<dbReference type="PANTHER" id="PTHR43401:SF2">
    <property type="entry name" value="L-THREONINE 3-DEHYDROGENASE"/>
    <property type="match status" value="1"/>
</dbReference>
<dbReference type="InterPro" id="IPR050129">
    <property type="entry name" value="Zn_alcohol_dh"/>
</dbReference>
<dbReference type="CDD" id="cd08236">
    <property type="entry name" value="sugar_DH"/>
    <property type="match status" value="1"/>
</dbReference>
<dbReference type="GO" id="GO:0016491">
    <property type="term" value="F:oxidoreductase activity"/>
    <property type="evidence" value="ECO:0007669"/>
    <property type="project" value="UniProtKB-KW"/>
</dbReference>
<dbReference type="AlphaFoldDB" id="A0A1H7C1H7"/>
<dbReference type="SUPFAM" id="SSF50129">
    <property type="entry name" value="GroES-like"/>
    <property type="match status" value="1"/>
</dbReference>
<evidence type="ECO:0000313" key="5">
    <source>
        <dbReference type="Proteomes" id="UP000199662"/>
    </source>
</evidence>
<gene>
    <name evidence="4" type="ORF">SAMN05660742_11873</name>
</gene>
<dbReference type="Gene3D" id="3.40.50.720">
    <property type="entry name" value="NAD(P)-binding Rossmann-like Domain"/>
    <property type="match status" value="1"/>
</dbReference>
<evidence type="ECO:0000259" key="3">
    <source>
        <dbReference type="Pfam" id="PF08240"/>
    </source>
</evidence>
<keyword evidence="1" id="KW-0560">Oxidoreductase</keyword>
<dbReference type="InterPro" id="IPR013154">
    <property type="entry name" value="ADH-like_N"/>
</dbReference>
<keyword evidence="5" id="KW-1185">Reference proteome</keyword>
<reference evidence="5" key="1">
    <citation type="submission" date="2016-10" db="EMBL/GenBank/DDBJ databases">
        <authorList>
            <person name="Varghese N."/>
            <person name="Submissions S."/>
        </authorList>
    </citation>
    <scope>NUCLEOTIDE SEQUENCE [LARGE SCALE GENOMIC DNA]</scope>
    <source>
        <strain evidence="5">DSM 2179</strain>
    </source>
</reference>
<dbReference type="Pfam" id="PF00107">
    <property type="entry name" value="ADH_zinc_N"/>
    <property type="match status" value="1"/>
</dbReference>
<dbReference type="InterPro" id="IPR036291">
    <property type="entry name" value="NAD(P)-bd_dom_sf"/>
</dbReference>
<dbReference type="Gene3D" id="3.90.180.10">
    <property type="entry name" value="Medium-chain alcohol dehydrogenases, catalytic domain"/>
    <property type="match status" value="1"/>
</dbReference>
<proteinExistence type="predicted"/>
<dbReference type="SUPFAM" id="SSF51735">
    <property type="entry name" value="NAD(P)-binding Rossmann-fold domains"/>
    <property type="match status" value="1"/>
</dbReference>
<dbReference type="InterPro" id="IPR013149">
    <property type="entry name" value="ADH-like_C"/>
</dbReference>
<dbReference type="PANTHER" id="PTHR43401">
    <property type="entry name" value="L-THREONINE 3-DEHYDROGENASE"/>
    <property type="match status" value="1"/>
</dbReference>
<organism evidence="4 5">
    <name type="scientific">Propionispira arboris</name>
    <dbReference type="NCBI Taxonomy" id="84035"/>
    <lineage>
        <taxon>Bacteria</taxon>
        <taxon>Bacillati</taxon>
        <taxon>Bacillota</taxon>
        <taxon>Negativicutes</taxon>
        <taxon>Selenomonadales</taxon>
        <taxon>Selenomonadaceae</taxon>
        <taxon>Propionispira</taxon>
    </lineage>
</organism>
<feature type="domain" description="Alcohol dehydrogenase-like C-terminal" evidence="2">
    <location>
        <begin position="172"/>
        <end position="290"/>
    </location>
</feature>
<evidence type="ECO:0000313" key="4">
    <source>
        <dbReference type="EMBL" id="SEJ82417.1"/>
    </source>
</evidence>
<evidence type="ECO:0000259" key="2">
    <source>
        <dbReference type="Pfam" id="PF00107"/>
    </source>
</evidence>
<sequence>MKAMRLHKINEFTLDDKVKPIPKGDEILLKISACGICGSDIPRVYQLGTKVYPVTLGHEFSGIVSEVGDRKNEGLLGKTAVAFPLIPCMKCENCKTGHYAECIAYQYLGSRNDGGFAQYCLVPSKWNLVFSQNPQVKPETFALTEPLTVAQHAIRKAKLTAGESVVIVGAGPIGIMAARWAKIFGARKIILLEISDEKISFGKQRGLQVLNVKDEKLARNISSLTNGRGVDVVIEGTGTTGGLNTAIELSRTFGRIVLLGNPQKDTILELKNHSSILRKELQLLGIWNSYYMSMPLNEWEYTVHMLDVGQMEVDDLITHQSSLSDLKHLFDQIYHKEISICKAIYNAKLDGNELMEGKTVQ</sequence>
<name>A0A1H7C1H7_9FIRM</name>
<accession>A0A1H7C1H7</accession>
<protein>
    <submittedName>
        <fullName evidence="4">L-iditol 2-dehydrogenase</fullName>
    </submittedName>
</protein>
<dbReference type="Pfam" id="PF08240">
    <property type="entry name" value="ADH_N"/>
    <property type="match status" value="1"/>
</dbReference>